<accession>I3D0R9</accession>
<dbReference type="EMBL" id="AEXL02000130">
    <property type="protein sequence ID" value="EIJ65312.1"/>
    <property type="molecule type" value="Genomic_DNA"/>
</dbReference>
<name>I3D0R9_9ARCH</name>
<dbReference type="AlphaFoldDB" id="I3D0R9"/>
<sequence>MGFSKTCPICNQDFLSLVNYMSHIKNTHSKTSPDLFVKEEGELKWSFRTDD</sequence>
<proteinExistence type="predicted"/>
<feature type="domain" description="C2H2-type" evidence="1">
    <location>
        <begin position="5"/>
        <end position="33"/>
    </location>
</feature>
<dbReference type="OrthoDB" id="2920at2157"/>
<protein>
    <recommendedName>
        <fullName evidence="1">C2H2-type domain-containing protein</fullName>
    </recommendedName>
</protein>
<dbReference type="InterPro" id="IPR013087">
    <property type="entry name" value="Znf_C2H2_type"/>
</dbReference>
<gene>
    <name evidence="2" type="ORF">BD31_I0989</name>
</gene>
<dbReference type="PROSITE" id="PS50157">
    <property type="entry name" value="ZINC_FINGER_C2H2_2"/>
    <property type="match status" value="1"/>
</dbReference>
<comment type="caution">
    <text evidence="2">The sequence shown here is derived from an EMBL/GenBank/DDBJ whole genome shotgun (WGS) entry which is preliminary data.</text>
</comment>
<reference evidence="2 3" key="1">
    <citation type="journal article" date="2012" name="J. Bacteriol.">
        <title>Genome sequence of "Candidatus Nitrosopumilus salaria" BD31, an ammonia-oxidizing archaeon from the San Francisco Bay estuary.</title>
        <authorList>
            <person name="Mosier A.C."/>
            <person name="Allen E.E."/>
            <person name="Kim M."/>
            <person name="Ferriera S."/>
            <person name="Francis C.A."/>
        </authorList>
    </citation>
    <scope>NUCLEOTIDE SEQUENCE [LARGE SCALE GENOMIC DNA]</scope>
    <source>
        <strain evidence="2 3">BD31</strain>
    </source>
</reference>
<dbReference type="RefSeq" id="WP_008300770.1">
    <property type="nucleotide sequence ID" value="NZ_AEXL02000130.1"/>
</dbReference>
<evidence type="ECO:0000313" key="3">
    <source>
        <dbReference type="Proteomes" id="UP000003423"/>
    </source>
</evidence>
<dbReference type="PATRIC" id="fig|859350.6.peg.1600"/>
<organism evidence="2 3">
    <name type="scientific">Candidatus Nitrosopumilus salarius BD31</name>
    <dbReference type="NCBI Taxonomy" id="859350"/>
    <lineage>
        <taxon>Archaea</taxon>
        <taxon>Nitrososphaerota</taxon>
        <taxon>Nitrososphaeria</taxon>
        <taxon>Nitrosopumilales</taxon>
        <taxon>Nitrosopumilaceae</taxon>
        <taxon>Nitrosopumilus</taxon>
    </lineage>
</organism>
<evidence type="ECO:0000313" key="2">
    <source>
        <dbReference type="EMBL" id="EIJ65312.1"/>
    </source>
</evidence>
<evidence type="ECO:0000259" key="1">
    <source>
        <dbReference type="PROSITE" id="PS50157"/>
    </source>
</evidence>
<dbReference type="PROSITE" id="PS00028">
    <property type="entry name" value="ZINC_FINGER_C2H2_1"/>
    <property type="match status" value="1"/>
</dbReference>
<dbReference type="Proteomes" id="UP000003423">
    <property type="component" value="Unassembled WGS sequence"/>
</dbReference>
<keyword evidence="3" id="KW-1185">Reference proteome</keyword>